<dbReference type="GO" id="GO:0008270">
    <property type="term" value="F:zinc ion binding"/>
    <property type="evidence" value="ECO:0007669"/>
    <property type="project" value="UniProtKB-KW"/>
</dbReference>
<keyword evidence="2" id="KW-0863">Zinc-finger</keyword>
<dbReference type="SUPFAM" id="SSF144232">
    <property type="entry name" value="HIT/MYND zinc finger-like"/>
    <property type="match status" value="1"/>
</dbReference>
<evidence type="ECO:0000313" key="7">
    <source>
        <dbReference type="Proteomes" id="UP001373714"/>
    </source>
</evidence>
<feature type="region of interest" description="Disordered" evidence="4">
    <location>
        <begin position="236"/>
        <end position="258"/>
    </location>
</feature>
<dbReference type="Proteomes" id="UP001373714">
    <property type="component" value="Unassembled WGS sequence"/>
</dbReference>
<evidence type="ECO:0000256" key="2">
    <source>
        <dbReference type="ARBA" id="ARBA00022771"/>
    </source>
</evidence>
<comment type="caution">
    <text evidence="6">The sequence shown here is derived from an EMBL/GenBank/DDBJ whole genome shotgun (WGS) entry which is preliminary data.</text>
</comment>
<evidence type="ECO:0000256" key="3">
    <source>
        <dbReference type="ARBA" id="ARBA00022833"/>
    </source>
</evidence>
<keyword evidence="1" id="KW-0479">Metal-binding</keyword>
<organism evidence="6 7">
    <name type="scientific">Orbilia blumenaviensis</name>
    <dbReference type="NCBI Taxonomy" id="1796055"/>
    <lineage>
        <taxon>Eukaryota</taxon>
        <taxon>Fungi</taxon>
        <taxon>Dikarya</taxon>
        <taxon>Ascomycota</taxon>
        <taxon>Pezizomycotina</taxon>
        <taxon>Orbiliomycetes</taxon>
        <taxon>Orbiliales</taxon>
        <taxon>Orbiliaceae</taxon>
        <taxon>Orbilia</taxon>
    </lineage>
</organism>
<accession>A0AAV9UMG4</accession>
<feature type="domain" description="MYND-type" evidence="5">
    <location>
        <begin position="30"/>
        <end position="66"/>
    </location>
</feature>
<evidence type="ECO:0000256" key="4">
    <source>
        <dbReference type="SAM" id="MobiDB-lite"/>
    </source>
</evidence>
<dbReference type="Gene3D" id="6.10.140.2220">
    <property type="match status" value="1"/>
</dbReference>
<feature type="region of interest" description="Disordered" evidence="4">
    <location>
        <begin position="441"/>
        <end position="481"/>
    </location>
</feature>
<dbReference type="Pfam" id="PF01753">
    <property type="entry name" value="zf-MYND"/>
    <property type="match status" value="1"/>
</dbReference>
<keyword evidence="3" id="KW-0862">Zinc</keyword>
<evidence type="ECO:0000259" key="5">
    <source>
        <dbReference type="PROSITE" id="PS01360"/>
    </source>
</evidence>
<reference evidence="6 7" key="1">
    <citation type="submission" date="2019-10" db="EMBL/GenBank/DDBJ databases">
        <authorList>
            <person name="Palmer J.M."/>
        </authorList>
    </citation>
    <scope>NUCLEOTIDE SEQUENCE [LARGE SCALE GENOMIC DNA]</scope>
    <source>
        <strain evidence="6 7">TWF730</strain>
    </source>
</reference>
<evidence type="ECO:0000256" key="1">
    <source>
        <dbReference type="ARBA" id="ARBA00022723"/>
    </source>
</evidence>
<protein>
    <recommendedName>
        <fullName evidence="5">MYND-type domain-containing protein</fullName>
    </recommendedName>
</protein>
<feature type="compositionally biased region" description="Polar residues" evidence="4">
    <location>
        <begin position="248"/>
        <end position="258"/>
    </location>
</feature>
<gene>
    <name evidence="6" type="ORF">TWF730_010936</name>
</gene>
<dbReference type="EMBL" id="JAVHNS010000009">
    <property type="protein sequence ID" value="KAK6343345.1"/>
    <property type="molecule type" value="Genomic_DNA"/>
</dbReference>
<proteinExistence type="predicted"/>
<dbReference type="AlphaFoldDB" id="A0AAV9UMG4"/>
<evidence type="ECO:0000313" key="6">
    <source>
        <dbReference type="EMBL" id="KAK6343345.1"/>
    </source>
</evidence>
<sequence length="502" mass="56288">MTEIVIHSTDSPSEAYTILKEYELGEEKECAICQAKSTITCSTCNGIAYCGSAHEIQDRPYHHLICAAAASIPPRPKGENWVAVLVLPEYSKEPYYVWSPYKLNRHNLPVFEQSAWYGVGYKSRPTFIYRHPLTLEILSHAITRFEFINTPAEGQPRKPPGHTNLCIHRLTGGINSTAFKGTLLIVTLARLPDKSKNWLLSFKPQDIRILVEALKRPETQKSPTLQSISIKAVACYPSRSPDPKSSLDDNNSTGSTNPENIVFENLNIPINHAIFTYDTKNPHIYIPPISKVYNFPIRMFRYLNYHGPVGNTFISSLFPMVEIKRTTSGPRPITAESKMEPQKLGAVIFARTDGKPLEASHLQGLADFIEYATGIWAAYDKFAKKQEDAMEKHIKDGNAGKPKYLRIEPDELDMVVKMDKTLEVKAFKEFWMAKNDGDQGPFLGVNMDPDEDDDSSNSGHGDANSPVEIPAPVGASRRQSLTQLFAGLEDAMPKQEEHFVFN</sequence>
<keyword evidence="7" id="KW-1185">Reference proteome</keyword>
<dbReference type="PROSITE" id="PS01360">
    <property type="entry name" value="ZF_MYND_1"/>
    <property type="match status" value="1"/>
</dbReference>
<name>A0AAV9UMG4_9PEZI</name>
<dbReference type="InterPro" id="IPR002893">
    <property type="entry name" value="Znf_MYND"/>
</dbReference>